<comment type="subcellular location">
    <subcellularLocation>
        <location evidence="1">Cell membrane</location>
        <topology evidence="1">Multi-pass membrane protein</topology>
    </subcellularLocation>
</comment>
<evidence type="ECO:0000259" key="7">
    <source>
        <dbReference type="Pfam" id="PF00122"/>
    </source>
</evidence>
<dbReference type="PRINTS" id="PR00119">
    <property type="entry name" value="CATATPASE"/>
</dbReference>
<dbReference type="NCBIfam" id="TIGR01494">
    <property type="entry name" value="ATPase_P-type"/>
    <property type="match status" value="2"/>
</dbReference>
<evidence type="ECO:0000313" key="9">
    <source>
        <dbReference type="Proteomes" id="UP000567246"/>
    </source>
</evidence>
<keyword evidence="5 6" id="KW-0472">Membrane</keyword>
<dbReference type="PRINTS" id="PR00120">
    <property type="entry name" value="HATPASE"/>
</dbReference>
<dbReference type="Proteomes" id="UP000567246">
    <property type="component" value="Unassembled WGS sequence"/>
</dbReference>
<dbReference type="AlphaFoldDB" id="A0A7W9JKT8"/>
<dbReference type="Pfam" id="PF00122">
    <property type="entry name" value="E1-E2_ATPase"/>
    <property type="match status" value="1"/>
</dbReference>
<dbReference type="Pfam" id="PF00702">
    <property type="entry name" value="Hydrolase"/>
    <property type="match status" value="1"/>
</dbReference>
<keyword evidence="9" id="KW-1185">Reference proteome</keyword>
<dbReference type="InterPro" id="IPR059000">
    <property type="entry name" value="ATPase_P-type_domA"/>
</dbReference>
<dbReference type="SUPFAM" id="SSF81660">
    <property type="entry name" value="Metal cation-transporting ATPase, ATP-binding domain N"/>
    <property type="match status" value="1"/>
</dbReference>
<dbReference type="GO" id="GO:0016887">
    <property type="term" value="F:ATP hydrolysis activity"/>
    <property type="evidence" value="ECO:0007669"/>
    <property type="project" value="InterPro"/>
</dbReference>
<keyword evidence="4 6" id="KW-1133">Transmembrane helix</keyword>
<feature type="domain" description="P-type ATPase A" evidence="7">
    <location>
        <begin position="110"/>
        <end position="208"/>
    </location>
</feature>
<dbReference type="Gene3D" id="3.40.1110.10">
    <property type="entry name" value="Calcium-transporting ATPase, cytoplasmic domain N"/>
    <property type="match status" value="1"/>
</dbReference>
<dbReference type="SUPFAM" id="SSF81653">
    <property type="entry name" value="Calcium ATPase, transduction domain A"/>
    <property type="match status" value="1"/>
</dbReference>
<feature type="transmembrane region" description="Helical" evidence="6">
    <location>
        <begin position="51"/>
        <end position="74"/>
    </location>
</feature>
<proteinExistence type="predicted"/>
<organism evidence="8 9">
    <name type="scientific">Micrococcus endophyticus</name>
    <dbReference type="NCBI Taxonomy" id="455343"/>
    <lineage>
        <taxon>Bacteria</taxon>
        <taxon>Bacillati</taxon>
        <taxon>Actinomycetota</taxon>
        <taxon>Actinomycetes</taxon>
        <taxon>Micrococcales</taxon>
        <taxon>Micrococcaceae</taxon>
        <taxon>Micrococcus</taxon>
    </lineage>
</organism>
<evidence type="ECO:0000256" key="2">
    <source>
        <dbReference type="ARBA" id="ARBA00022692"/>
    </source>
</evidence>
<evidence type="ECO:0000256" key="6">
    <source>
        <dbReference type="SAM" id="Phobius"/>
    </source>
</evidence>
<dbReference type="SFLD" id="SFLDF00027">
    <property type="entry name" value="p-type_atpase"/>
    <property type="match status" value="1"/>
</dbReference>
<feature type="transmembrane region" description="Helical" evidence="6">
    <location>
        <begin position="715"/>
        <end position="737"/>
    </location>
</feature>
<feature type="transmembrane region" description="Helical" evidence="6">
    <location>
        <begin position="807"/>
        <end position="827"/>
    </location>
</feature>
<evidence type="ECO:0000256" key="4">
    <source>
        <dbReference type="ARBA" id="ARBA00022989"/>
    </source>
</evidence>
<dbReference type="PROSITE" id="PS00154">
    <property type="entry name" value="ATPASE_E1_E2"/>
    <property type="match status" value="1"/>
</dbReference>
<sequence>MTPPAPAPPPAAAPGALSGVSGLTSAEVAEREAAGLTNEQSKDTSRSLAEILRVHVLTLFNLAIALCAVVVISLGRWLDLLFSLAAIANVVIGVVQEYSAKRKLDRIALLHQDDAVVVRDGARVSLPMARIVRDDVVVLRRGDQVPVDGEVLASDGLDLDEALLTGENDPVPKAPGDAVLSGSSVVAGTGLVRATAVGPASHAARLSAEARRFSAIRSELRGALEKVARWLTIGLVPIIAVIVYGQMTAVGGWAHALAQPREAALEPALIASVAAVTSMIPQGLALMTTIAFAVSALKLAQHEVLIQEQPAVEVLARVDTVCLDKTGTLTEGGVRFHELLAPASASPSTSTSTDDDGAPADVDAAACAVLAWFGADPDANPTAAALHEPFADAPPHEPADRVAFSSARRWSAVAFGPEVGAATGTWLLGAPEALLGDADARPGEAGTGRDDVAAVRAQADALSDEGLRVLLLARTDAPLAGNALPAGRVPAAVVTFRENVRPDAAETLGYFHAQGVRTVVISGDSPRTVAAVAREVGMDVPGHAHDGRTLPEDPAALADVMAEHDVFGRVSPDQKKAMVAALQSRGHVVAMTGDGVNDALALKTADLGIAMGNAAPATKAVSRMVLLDGRFDRLPAVLGEGRQVIANMERLAHIYLTKTTYALLFGVVFSLLAWQFPLLPRQASTVDFIMIGLPTFFLALLPNPRRYVPGFLGRALRFAIPSGVVILLSMVALQAYVRLTAAHVDLAQQQTAFMITLTLVGLWVLSVMSRPLTRRVVVLILGMYAVLAAVVLVPASRWYHQMELPPADVLTAALVIAVLGCALIELIHQVHRRHVARVLAAAGA</sequence>
<comment type="caution">
    <text evidence="8">The sequence shown here is derived from an EMBL/GenBank/DDBJ whole genome shotgun (WGS) entry which is preliminary data.</text>
</comment>
<keyword evidence="3" id="KW-1278">Translocase</keyword>
<dbReference type="InterPro" id="IPR008250">
    <property type="entry name" value="ATPase_P-typ_transduc_dom_A_sf"/>
</dbReference>
<feature type="transmembrane region" description="Helical" evidence="6">
    <location>
        <begin position="267"/>
        <end position="294"/>
    </location>
</feature>
<feature type="transmembrane region" description="Helical" evidence="6">
    <location>
        <begin position="227"/>
        <end position="247"/>
    </location>
</feature>
<dbReference type="InterPro" id="IPR036412">
    <property type="entry name" value="HAD-like_sf"/>
</dbReference>
<dbReference type="SFLD" id="SFLDS00003">
    <property type="entry name" value="Haloacid_Dehalogenase"/>
    <property type="match status" value="1"/>
</dbReference>
<evidence type="ECO:0000256" key="3">
    <source>
        <dbReference type="ARBA" id="ARBA00022967"/>
    </source>
</evidence>
<dbReference type="InterPro" id="IPR023298">
    <property type="entry name" value="ATPase_P-typ_TM_dom_sf"/>
</dbReference>
<dbReference type="InterPro" id="IPR044492">
    <property type="entry name" value="P_typ_ATPase_HD_dom"/>
</dbReference>
<dbReference type="Gene3D" id="2.70.150.10">
    <property type="entry name" value="Calcium-transporting ATPase, cytoplasmic transduction domain A"/>
    <property type="match status" value="1"/>
</dbReference>
<evidence type="ECO:0000313" key="8">
    <source>
        <dbReference type="EMBL" id="MBB5849711.1"/>
    </source>
</evidence>
<protein>
    <submittedName>
        <fullName evidence="8">Cation-transporting ATPase E</fullName>
        <ecNumber evidence="8">3.6.3.-</ecNumber>
    </submittedName>
</protein>
<dbReference type="EMBL" id="JACHMW010000001">
    <property type="protein sequence ID" value="MBB5849711.1"/>
    <property type="molecule type" value="Genomic_DNA"/>
</dbReference>
<dbReference type="SUPFAM" id="SSF56784">
    <property type="entry name" value="HAD-like"/>
    <property type="match status" value="1"/>
</dbReference>
<feature type="transmembrane region" description="Helical" evidence="6">
    <location>
        <begin position="776"/>
        <end position="795"/>
    </location>
</feature>
<evidence type="ECO:0000256" key="1">
    <source>
        <dbReference type="ARBA" id="ARBA00004651"/>
    </source>
</evidence>
<dbReference type="Gene3D" id="1.20.1110.10">
    <property type="entry name" value="Calcium-transporting ATPase, transmembrane domain"/>
    <property type="match status" value="1"/>
</dbReference>
<dbReference type="InterPro" id="IPR018303">
    <property type="entry name" value="ATPase_P-typ_P_site"/>
</dbReference>
<name>A0A7W9JKT8_9MICC</name>
<feature type="transmembrane region" description="Helical" evidence="6">
    <location>
        <begin position="660"/>
        <end position="679"/>
    </location>
</feature>
<keyword evidence="2 6" id="KW-0812">Transmembrane</keyword>
<dbReference type="InterPro" id="IPR001757">
    <property type="entry name" value="P_typ_ATPase"/>
</dbReference>
<dbReference type="PANTHER" id="PTHR42861">
    <property type="entry name" value="CALCIUM-TRANSPORTING ATPASE"/>
    <property type="match status" value="1"/>
</dbReference>
<dbReference type="SUPFAM" id="SSF81665">
    <property type="entry name" value="Calcium ATPase, transmembrane domain M"/>
    <property type="match status" value="1"/>
</dbReference>
<dbReference type="GO" id="GO:0005524">
    <property type="term" value="F:ATP binding"/>
    <property type="evidence" value="ECO:0007669"/>
    <property type="project" value="InterPro"/>
</dbReference>
<gene>
    <name evidence="8" type="ORF">HDA33_002275</name>
</gene>
<accession>A0A7W9JKT8</accession>
<feature type="transmembrane region" description="Helical" evidence="6">
    <location>
        <begin position="80"/>
        <end position="100"/>
    </location>
</feature>
<dbReference type="EC" id="3.6.3.-" evidence="8"/>
<dbReference type="InterPro" id="IPR023214">
    <property type="entry name" value="HAD_sf"/>
</dbReference>
<dbReference type="GO" id="GO:0005886">
    <property type="term" value="C:plasma membrane"/>
    <property type="evidence" value="ECO:0007669"/>
    <property type="project" value="UniProtKB-SubCell"/>
</dbReference>
<keyword evidence="8" id="KW-0378">Hydrolase</keyword>
<evidence type="ECO:0000256" key="5">
    <source>
        <dbReference type="ARBA" id="ARBA00023136"/>
    </source>
</evidence>
<reference evidence="8 9" key="1">
    <citation type="submission" date="2020-08" db="EMBL/GenBank/DDBJ databases">
        <title>Sequencing the genomes of 1000 actinobacteria strains.</title>
        <authorList>
            <person name="Klenk H.-P."/>
        </authorList>
    </citation>
    <scope>NUCLEOTIDE SEQUENCE [LARGE SCALE GENOMIC DNA]</scope>
    <source>
        <strain evidence="8 9">DSM 17945</strain>
    </source>
</reference>
<dbReference type="RefSeq" id="WP_184173359.1">
    <property type="nucleotide sequence ID" value="NZ_BAABAG010000006.1"/>
</dbReference>
<dbReference type="SFLD" id="SFLDG00002">
    <property type="entry name" value="C1.7:_P-type_atpase_like"/>
    <property type="match status" value="1"/>
</dbReference>
<dbReference type="Gene3D" id="3.40.50.1000">
    <property type="entry name" value="HAD superfamily/HAD-like"/>
    <property type="match status" value="1"/>
</dbReference>
<dbReference type="InterPro" id="IPR023299">
    <property type="entry name" value="ATPase_P-typ_cyto_dom_N"/>
</dbReference>
<feature type="transmembrane region" description="Helical" evidence="6">
    <location>
        <begin position="749"/>
        <end position="769"/>
    </location>
</feature>
<feature type="transmembrane region" description="Helical" evidence="6">
    <location>
        <begin position="685"/>
        <end position="703"/>
    </location>
</feature>